<dbReference type="EMBL" id="SKBU01000015">
    <property type="protein sequence ID" value="TCJ16826.1"/>
    <property type="molecule type" value="Genomic_DNA"/>
</dbReference>
<accession>A0A4R1BHR6</accession>
<reference evidence="1 2" key="1">
    <citation type="submission" date="2019-03" db="EMBL/GenBank/DDBJ databases">
        <title>Whole genome sequence of a novel Rubrobacter taiwanensis strain, isolated from Yellowstone National Park.</title>
        <authorList>
            <person name="Freed S."/>
            <person name="Ramaley R.F."/>
            <person name="Kyndt J.A."/>
        </authorList>
    </citation>
    <scope>NUCLEOTIDE SEQUENCE [LARGE SCALE GENOMIC DNA]</scope>
    <source>
        <strain evidence="1 2">Yellowstone</strain>
    </source>
</reference>
<comment type="caution">
    <text evidence="1">The sequence shown here is derived from an EMBL/GenBank/DDBJ whole genome shotgun (WGS) entry which is preliminary data.</text>
</comment>
<dbReference type="RefSeq" id="WP_132691047.1">
    <property type="nucleotide sequence ID" value="NZ_SKBU01000015.1"/>
</dbReference>
<gene>
    <name evidence="1" type="ORF">E0L93_08900</name>
</gene>
<dbReference type="Proteomes" id="UP000295244">
    <property type="component" value="Unassembled WGS sequence"/>
</dbReference>
<sequence length="103" mass="11635">MSGSRTNIPSLEGDWRVERLSGALPPMAGVGKRIRGDRGETRLGPLPVWPFRVERRGDRVALVYRPPFSPLVDELRPQPDGSWLGRSTLFGRELGRFRLVRQA</sequence>
<evidence type="ECO:0000313" key="2">
    <source>
        <dbReference type="Proteomes" id="UP000295244"/>
    </source>
</evidence>
<keyword evidence="2" id="KW-1185">Reference proteome</keyword>
<proteinExistence type="predicted"/>
<dbReference type="OrthoDB" id="9883750at2"/>
<evidence type="ECO:0000313" key="1">
    <source>
        <dbReference type="EMBL" id="TCJ16826.1"/>
    </source>
</evidence>
<protein>
    <recommendedName>
        <fullName evidence="3">Lipocalin-like domain-containing protein</fullName>
    </recommendedName>
</protein>
<organism evidence="1 2">
    <name type="scientific">Rubrobacter taiwanensis</name>
    <dbReference type="NCBI Taxonomy" id="185139"/>
    <lineage>
        <taxon>Bacteria</taxon>
        <taxon>Bacillati</taxon>
        <taxon>Actinomycetota</taxon>
        <taxon>Rubrobacteria</taxon>
        <taxon>Rubrobacterales</taxon>
        <taxon>Rubrobacteraceae</taxon>
        <taxon>Rubrobacter</taxon>
    </lineage>
</organism>
<name>A0A4R1BHR6_9ACTN</name>
<evidence type="ECO:0008006" key="3">
    <source>
        <dbReference type="Google" id="ProtNLM"/>
    </source>
</evidence>
<dbReference type="AlphaFoldDB" id="A0A4R1BHR6"/>